<sequence length="291" mass="30956">MRVPESRERPLPPTRVLPVGRREIAYCEIGDPEGAPVLAAHGSPGSRYQLMPLHEAARAAGVRIITPDRPGFGRTSVAGDRGFDTGGADAVALLDHLGIDRAAALGFSGGAGYSLASALAHPDRIDRVVLACGMVPGAPRETLEGRIPIVSTLYLVTRFAPRLAAAMLEGRGPFARTRAANVDAWPAADRAIMTDEKQQAMIAPDAAEGMRQGARAAVDDLRRYSRRIPLGEVRQPVRLVHGTADGNVPIGVARWAVSHLPDATLREIQGQGHYFAVTRPEVIIDALAIAD</sequence>
<dbReference type="Proteomes" id="UP000317209">
    <property type="component" value="Unassembled WGS sequence"/>
</dbReference>
<gene>
    <name evidence="3" type="ORF">FB560_0362</name>
</gene>
<dbReference type="PRINTS" id="PR00412">
    <property type="entry name" value="EPOXHYDRLASE"/>
</dbReference>
<keyword evidence="4" id="KW-1185">Reference proteome</keyword>
<evidence type="ECO:0000313" key="3">
    <source>
        <dbReference type="EMBL" id="TQL84770.1"/>
    </source>
</evidence>
<protein>
    <submittedName>
        <fullName evidence="3">Pimeloyl-ACP methyl ester carboxylesterase</fullName>
    </submittedName>
</protein>
<dbReference type="GO" id="GO:0004601">
    <property type="term" value="F:peroxidase activity"/>
    <property type="evidence" value="ECO:0007669"/>
    <property type="project" value="UniProtKB-KW"/>
</dbReference>
<reference evidence="3 4" key="1">
    <citation type="submission" date="2019-06" db="EMBL/GenBank/DDBJ databases">
        <title>Sequencing the genomes of 1000 actinobacteria strains.</title>
        <authorList>
            <person name="Klenk H.-P."/>
        </authorList>
    </citation>
    <scope>NUCLEOTIDE SEQUENCE [LARGE SCALE GENOMIC DNA]</scope>
    <source>
        <strain evidence="3 4">DSM 20169</strain>
    </source>
</reference>
<evidence type="ECO:0000259" key="2">
    <source>
        <dbReference type="Pfam" id="PF00561"/>
    </source>
</evidence>
<dbReference type="InterPro" id="IPR000073">
    <property type="entry name" value="AB_hydrolase_1"/>
</dbReference>
<dbReference type="Gene3D" id="3.40.50.1820">
    <property type="entry name" value="alpha/beta hydrolase"/>
    <property type="match status" value="1"/>
</dbReference>
<dbReference type="InterPro" id="IPR029058">
    <property type="entry name" value="AB_hydrolase_fold"/>
</dbReference>
<evidence type="ECO:0000313" key="4">
    <source>
        <dbReference type="Proteomes" id="UP000317209"/>
    </source>
</evidence>
<keyword evidence="1" id="KW-0575">Peroxidase</keyword>
<dbReference type="PANTHER" id="PTHR43433">
    <property type="entry name" value="HYDROLASE, ALPHA/BETA FOLD FAMILY PROTEIN"/>
    <property type="match status" value="1"/>
</dbReference>
<dbReference type="PANTHER" id="PTHR43433:SF5">
    <property type="entry name" value="AB HYDROLASE-1 DOMAIN-CONTAINING PROTEIN"/>
    <property type="match status" value="1"/>
</dbReference>
<dbReference type="InterPro" id="IPR050471">
    <property type="entry name" value="AB_hydrolase"/>
</dbReference>
<dbReference type="SUPFAM" id="SSF53474">
    <property type="entry name" value="alpha/beta-Hydrolases"/>
    <property type="match status" value="1"/>
</dbReference>
<comment type="caution">
    <text evidence="3">The sequence shown here is derived from an EMBL/GenBank/DDBJ whole genome shotgun (WGS) entry which is preliminary data.</text>
</comment>
<organism evidence="3 4">
    <name type="scientific">Microbacterium saperdae</name>
    <dbReference type="NCBI Taxonomy" id="69368"/>
    <lineage>
        <taxon>Bacteria</taxon>
        <taxon>Bacillati</taxon>
        <taxon>Actinomycetota</taxon>
        <taxon>Actinomycetes</taxon>
        <taxon>Micrococcales</taxon>
        <taxon>Microbacteriaceae</taxon>
        <taxon>Microbacterium</taxon>
    </lineage>
</organism>
<dbReference type="InterPro" id="IPR000639">
    <property type="entry name" value="Epox_hydrolase-like"/>
</dbReference>
<accession>A0A543BIT6</accession>
<dbReference type="Pfam" id="PF00561">
    <property type="entry name" value="Abhydrolase_1"/>
    <property type="match status" value="1"/>
</dbReference>
<proteinExistence type="predicted"/>
<feature type="domain" description="AB hydrolase-1" evidence="2">
    <location>
        <begin position="36"/>
        <end position="278"/>
    </location>
</feature>
<dbReference type="PRINTS" id="PR00111">
    <property type="entry name" value="ABHYDROLASE"/>
</dbReference>
<dbReference type="AlphaFoldDB" id="A0A543BIT6"/>
<evidence type="ECO:0000256" key="1">
    <source>
        <dbReference type="ARBA" id="ARBA00022559"/>
    </source>
</evidence>
<keyword evidence="1" id="KW-0560">Oxidoreductase</keyword>
<name>A0A543BIT6_9MICO</name>
<dbReference type="EMBL" id="VFOX01000001">
    <property type="protein sequence ID" value="TQL84770.1"/>
    <property type="molecule type" value="Genomic_DNA"/>
</dbReference>